<dbReference type="EMBL" id="QYBB01000035">
    <property type="protein sequence ID" value="RYC29983.1"/>
    <property type="molecule type" value="Genomic_DNA"/>
</dbReference>
<dbReference type="SUPFAM" id="SSF52172">
    <property type="entry name" value="CheY-like"/>
    <property type="match status" value="2"/>
</dbReference>
<dbReference type="PROSITE" id="PS50112">
    <property type="entry name" value="PAS"/>
    <property type="match status" value="1"/>
</dbReference>
<evidence type="ECO:0000256" key="3">
    <source>
        <dbReference type="ARBA" id="ARBA00022553"/>
    </source>
</evidence>
<evidence type="ECO:0000313" key="12">
    <source>
        <dbReference type="EMBL" id="RYC29983.1"/>
    </source>
</evidence>
<dbReference type="GO" id="GO:0009927">
    <property type="term" value="F:histidine phosphotransfer kinase activity"/>
    <property type="evidence" value="ECO:0007669"/>
    <property type="project" value="TreeGrafter"/>
</dbReference>
<keyword evidence="4" id="KW-0808">Transferase</keyword>
<dbReference type="CDD" id="cd00082">
    <property type="entry name" value="HisKA"/>
    <property type="match status" value="1"/>
</dbReference>
<dbReference type="NCBIfam" id="TIGR00229">
    <property type="entry name" value="sensory_box"/>
    <property type="match status" value="1"/>
</dbReference>
<dbReference type="Gene3D" id="3.30.450.40">
    <property type="match status" value="1"/>
</dbReference>
<dbReference type="InterPro" id="IPR000700">
    <property type="entry name" value="PAS-assoc_C"/>
</dbReference>
<evidence type="ECO:0000256" key="1">
    <source>
        <dbReference type="ARBA" id="ARBA00000085"/>
    </source>
</evidence>
<dbReference type="InterPro" id="IPR036890">
    <property type="entry name" value="HATPase_C_sf"/>
</dbReference>
<dbReference type="FunFam" id="3.30.565.10:FF:000010">
    <property type="entry name" value="Sensor histidine kinase RcsC"/>
    <property type="match status" value="1"/>
</dbReference>
<dbReference type="SUPFAM" id="SSF55874">
    <property type="entry name" value="ATPase domain of HSP90 chaperone/DNA topoisomerase II/histidine kinase"/>
    <property type="match status" value="1"/>
</dbReference>
<dbReference type="Pfam" id="PF00072">
    <property type="entry name" value="Response_reg"/>
    <property type="match status" value="2"/>
</dbReference>
<dbReference type="Gene3D" id="3.30.565.10">
    <property type="entry name" value="Histidine kinase-like ATPase, C-terminal domain"/>
    <property type="match status" value="1"/>
</dbReference>
<dbReference type="InterPro" id="IPR029016">
    <property type="entry name" value="GAF-like_dom_sf"/>
</dbReference>
<dbReference type="Pfam" id="PF08448">
    <property type="entry name" value="PAS_4"/>
    <property type="match status" value="2"/>
</dbReference>
<keyword evidence="5" id="KW-0418">Kinase</keyword>
<dbReference type="SMART" id="SM00448">
    <property type="entry name" value="REC"/>
    <property type="match status" value="2"/>
</dbReference>
<evidence type="ECO:0000256" key="5">
    <source>
        <dbReference type="ARBA" id="ARBA00022777"/>
    </source>
</evidence>
<dbReference type="SMART" id="SM00388">
    <property type="entry name" value="HisKA"/>
    <property type="match status" value="1"/>
</dbReference>
<dbReference type="GO" id="GO:0005886">
    <property type="term" value="C:plasma membrane"/>
    <property type="evidence" value="ECO:0007669"/>
    <property type="project" value="TreeGrafter"/>
</dbReference>
<dbReference type="SMART" id="SM00091">
    <property type="entry name" value="PAS"/>
    <property type="match status" value="1"/>
</dbReference>
<dbReference type="SUPFAM" id="SSF55781">
    <property type="entry name" value="GAF domain-like"/>
    <property type="match status" value="1"/>
</dbReference>
<dbReference type="EC" id="2.7.13.3" evidence="2"/>
<keyword evidence="13" id="KW-1185">Reference proteome</keyword>
<dbReference type="Proteomes" id="UP000290759">
    <property type="component" value="Unassembled WGS sequence"/>
</dbReference>
<dbReference type="Gene3D" id="3.30.450.20">
    <property type="entry name" value="PAS domain"/>
    <property type="match status" value="2"/>
</dbReference>
<dbReference type="PANTHER" id="PTHR43047">
    <property type="entry name" value="TWO-COMPONENT HISTIDINE PROTEIN KINASE"/>
    <property type="match status" value="1"/>
</dbReference>
<name>A0A4Q2U0N8_9HYPH</name>
<dbReference type="OrthoDB" id="9810730at2"/>
<dbReference type="Pfam" id="PF00512">
    <property type="entry name" value="HisKA"/>
    <property type="match status" value="1"/>
</dbReference>
<dbReference type="PRINTS" id="PR00344">
    <property type="entry name" value="BCTRLSENSOR"/>
</dbReference>
<evidence type="ECO:0000259" key="10">
    <source>
        <dbReference type="PROSITE" id="PS50112"/>
    </source>
</evidence>
<dbReference type="PROSITE" id="PS50113">
    <property type="entry name" value="PAC"/>
    <property type="match status" value="1"/>
</dbReference>
<dbReference type="InterPro" id="IPR005467">
    <property type="entry name" value="His_kinase_dom"/>
</dbReference>
<reference evidence="12 13" key="1">
    <citation type="submission" date="2018-12" db="EMBL/GenBank/DDBJ databases">
        <authorList>
            <person name="Grouzdev D.S."/>
            <person name="Krutkina M.S."/>
        </authorList>
    </citation>
    <scope>NUCLEOTIDE SEQUENCE [LARGE SCALE GENOMIC DNA]</scope>
    <source>
        <strain evidence="12 13">RmlP026</strain>
    </source>
</reference>
<dbReference type="SUPFAM" id="SSF55785">
    <property type="entry name" value="PYP-like sensor domain (PAS domain)"/>
    <property type="match status" value="2"/>
</dbReference>
<dbReference type="SUPFAM" id="SSF47384">
    <property type="entry name" value="Homodimeric domain of signal transducing histidine kinase"/>
    <property type="match status" value="1"/>
</dbReference>
<evidence type="ECO:0000259" key="11">
    <source>
        <dbReference type="PROSITE" id="PS50113"/>
    </source>
</evidence>
<keyword evidence="6" id="KW-0902">Two-component regulatory system</keyword>
<dbReference type="CDD" id="cd17574">
    <property type="entry name" value="REC_OmpR"/>
    <property type="match status" value="1"/>
</dbReference>
<dbReference type="CDD" id="cd16922">
    <property type="entry name" value="HATPase_EvgS-ArcB-TorS-like"/>
    <property type="match status" value="1"/>
</dbReference>
<dbReference type="InterPro" id="IPR036097">
    <property type="entry name" value="HisK_dim/P_sf"/>
</dbReference>
<protein>
    <recommendedName>
        <fullName evidence="2">histidine kinase</fullName>
        <ecNumber evidence="2">2.7.13.3</ecNumber>
    </recommendedName>
</protein>
<evidence type="ECO:0000259" key="8">
    <source>
        <dbReference type="PROSITE" id="PS50109"/>
    </source>
</evidence>
<comment type="catalytic activity">
    <reaction evidence="1">
        <text>ATP + protein L-histidine = ADP + protein N-phospho-L-histidine.</text>
        <dbReference type="EC" id="2.7.13.3"/>
    </reaction>
</comment>
<proteinExistence type="predicted"/>
<gene>
    <name evidence="12" type="ORF">D3273_21235</name>
</gene>
<reference evidence="12 13" key="2">
    <citation type="submission" date="2019-02" db="EMBL/GenBank/DDBJ databases">
        <title>'Lichenibacterium ramalinii' gen. nov. sp. nov., 'Lichenibacterium minor' gen. nov. sp. nov.</title>
        <authorList>
            <person name="Pankratov T."/>
        </authorList>
    </citation>
    <scope>NUCLEOTIDE SEQUENCE [LARGE SCALE GENOMIC DNA]</scope>
    <source>
        <strain evidence="12 13">RmlP026</strain>
    </source>
</reference>
<dbReference type="InterPro" id="IPR001789">
    <property type="entry name" value="Sig_transdc_resp-reg_receiver"/>
</dbReference>
<dbReference type="InterPro" id="IPR000014">
    <property type="entry name" value="PAS"/>
</dbReference>
<dbReference type="Gene3D" id="3.40.50.2300">
    <property type="match status" value="2"/>
</dbReference>
<dbReference type="InterPro" id="IPR003018">
    <property type="entry name" value="GAF"/>
</dbReference>
<feature type="domain" description="Response regulatory" evidence="9">
    <location>
        <begin position="716"/>
        <end position="829"/>
    </location>
</feature>
<dbReference type="PROSITE" id="PS50110">
    <property type="entry name" value="RESPONSE_REGULATORY"/>
    <property type="match status" value="2"/>
</dbReference>
<feature type="domain" description="PAC" evidence="11">
    <location>
        <begin position="399"/>
        <end position="450"/>
    </location>
</feature>
<dbReference type="InterPro" id="IPR003661">
    <property type="entry name" value="HisK_dim/P_dom"/>
</dbReference>
<dbReference type="InterPro" id="IPR003594">
    <property type="entry name" value="HATPase_dom"/>
</dbReference>
<dbReference type="PROSITE" id="PS50109">
    <property type="entry name" value="HIS_KIN"/>
    <property type="match status" value="1"/>
</dbReference>
<dbReference type="Gene3D" id="1.10.287.130">
    <property type="match status" value="1"/>
</dbReference>
<feature type="modified residue" description="4-aspartylphosphate" evidence="7">
    <location>
        <position position="765"/>
    </location>
</feature>
<feature type="modified residue" description="4-aspartylphosphate" evidence="7">
    <location>
        <position position="883"/>
    </location>
</feature>
<dbReference type="PANTHER" id="PTHR43047:SF72">
    <property type="entry name" value="OSMOSENSING HISTIDINE PROTEIN KINASE SLN1"/>
    <property type="match status" value="1"/>
</dbReference>
<dbReference type="AlphaFoldDB" id="A0A4Q2U0N8"/>
<comment type="caution">
    <text evidence="12">The sequence shown here is derived from an EMBL/GenBank/DDBJ whole genome shotgun (WGS) entry which is preliminary data.</text>
</comment>
<evidence type="ECO:0000256" key="4">
    <source>
        <dbReference type="ARBA" id="ARBA00022679"/>
    </source>
</evidence>
<dbReference type="SMART" id="SM00065">
    <property type="entry name" value="GAF"/>
    <property type="match status" value="1"/>
</dbReference>
<evidence type="ECO:0000256" key="7">
    <source>
        <dbReference type="PROSITE-ProRule" id="PRU00169"/>
    </source>
</evidence>
<feature type="domain" description="Response regulatory" evidence="9">
    <location>
        <begin position="834"/>
        <end position="949"/>
    </location>
</feature>
<dbReference type="RefSeq" id="WP_129228899.1">
    <property type="nucleotide sequence ID" value="NZ_QYBB01000035.1"/>
</dbReference>
<feature type="domain" description="Histidine kinase" evidence="8">
    <location>
        <begin position="468"/>
        <end position="692"/>
    </location>
</feature>
<dbReference type="InterPro" id="IPR013656">
    <property type="entry name" value="PAS_4"/>
</dbReference>
<evidence type="ECO:0000256" key="2">
    <source>
        <dbReference type="ARBA" id="ARBA00012438"/>
    </source>
</evidence>
<dbReference type="InterPro" id="IPR035965">
    <property type="entry name" value="PAS-like_dom_sf"/>
</dbReference>
<dbReference type="Pfam" id="PF02518">
    <property type="entry name" value="HATPase_c"/>
    <property type="match status" value="1"/>
</dbReference>
<dbReference type="InterPro" id="IPR004358">
    <property type="entry name" value="Sig_transdc_His_kin-like_C"/>
</dbReference>
<organism evidence="12 13">
    <name type="scientific">Lichenibacterium minor</name>
    <dbReference type="NCBI Taxonomy" id="2316528"/>
    <lineage>
        <taxon>Bacteria</taxon>
        <taxon>Pseudomonadati</taxon>
        <taxon>Pseudomonadota</taxon>
        <taxon>Alphaproteobacteria</taxon>
        <taxon>Hyphomicrobiales</taxon>
        <taxon>Lichenihabitantaceae</taxon>
        <taxon>Lichenibacterium</taxon>
    </lineage>
</organism>
<dbReference type="GO" id="GO:0000155">
    <property type="term" value="F:phosphorelay sensor kinase activity"/>
    <property type="evidence" value="ECO:0007669"/>
    <property type="project" value="InterPro"/>
</dbReference>
<evidence type="ECO:0000256" key="6">
    <source>
        <dbReference type="ARBA" id="ARBA00023012"/>
    </source>
</evidence>
<keyword evidence="3 7" id="KW-0597">Phosphoprotein</keyword>
<dbReference type="CDD" id="cd00130">
    <property type="entry name" value="PAS"/>
    <property type="match status" value="1"/>
</dbReference>
<dbReference type="InterPro" id="IPR011006">
    <property type="entry name" value="CheY-like_superfamily"/>
</dbReference>
<dbReference type="Pfam" id="PF13185">
    <property type="entry name" value="GAF_2"/>
    <property type="match status" value="1"/>
</dbReference>
<feature type="domain" description="PAS" evidence="10">
    <location>
        <begin position="326"/>
        <end position="396"/>
    </location>
</feature>
<evidence type="ECO:0000259" key="9">
    <source>
        <dbReference type="PROSITE" id="PS50110"/>
    </source>
</evidence>
<sequence length="958" mass="102662">MSGSDGDVFHGTDAMAGRMRAFDWARTPLGKPESWPAPLRTLVGVMLGSKQPMFTVWGPALTLLHNAPYLAILGHKERDALGRSFLDVWGEIRAELAPLVSRALSGESVHMDDITLMVDRDGRDPEAHFSFSYTPVRDGGAVRGFFCACSETTDVVMAGRRQAFRLELEETLRALDGAEAIIDAAVTALGRHLGVSRVGYGEMGDDGVKLAVTSRYADGVAPIDDTYDLDVFGEGTAEALRSGRTVVVSDVREDPGSDPSAFGPLETLSLVTVPIMRAGRLSATLFVNQAEPRRWSDADVALIEGVAGRVGDAVERARAEAALRDSEAHLSGIFQQTGAGFAEVDADGRFLSVNGRFCAMAGRRPEELLRLRMRDITVAEDRAVSEAALKTAACAGEPATVEKRLLRPDGTTLWVANTKSAIAPVAGRRTVLVVAIDIAERKVAEQALADAKSAAEEANLAKSTFIANMSHELRTPLSAIIGYSEMMAEEIADGCDGSELAADMAKVEGNARHLLGLINDVLDLSKVESGKMEVYAEDFDVEPTLRDLVATVETLVAKKNNRLVLDLQPGLGRMRSDMTKLRQVLLNLLSNAAKFTDGGTITLSASRTPGRDGTDRLSFAVSDTGIGMTGDQLAKLFQRFTQADTSTTRRFGGTGLGLSLAKAFADMLGGDVAATSVEGQGSRFTFTLPASHAAAADLEGQPDADGALAEIAPGDLVLVIDDDEDQRTLMTRFLHREGFRVQVAADGRKGLQLARSLHPRAILLDVMMPGIDGWSVLSEIKADPNLATTPVVMVTSVDQRSLAASLGAADYMLKPVKWDRFSGMMDRFRTPSGGILLVEDQPDARAAVRGMLEDGGWVVTEAWDGRDGLRQAAAHPPEVVLLDLTMPVMDGFDFLDGFRKLPGCAEVPVVVLTARDLNRDERGRLRGANQILQKGDLSLRALVGRLEDLAARARAGEA</sequence>
<evidence type="ECO:0000313" key="13">
    <source>
        <dbReference type="Proteomes" id="UP000290759"/>
    </source>
</evidence>
<accession>A0A4Q2U0N8</accession>
<dbReference type="SMART" id="SM00387">
    <property type="entry name" value="HATPase_c"/>
    <property type="match status" value="1"/>
</dbReference>